<name>A0ABW6RG86_9ACTN</name>
<dbReference type="Gene3D" id="3.30.470.20">
    <property type="entry name" value="ATP-grasp fold, B domain"/>
    <property type="match status" value="1"/>
</dbReference>
<evidence type="ECO:0000256" key="1">
    <source>
        <dbReference type="ARBA" id="ARBA00022598"/>
    </source>
</evidence>
<gene>
    <name evidence="6" type="ORF">ACFYWW_17675</name>
</gene>
<evidence type="ECO:0000256" key="4">
    <source>
        <dbReference type="PROSITE-ProRule" id="PRU00409"/>
    </source>
</evidence>
<sequence length="412" mass="44532">MAGPAAPTARYLVLNRFDDEFGAYHRYVDTTRYALAYLTLADCADVLDRDNALDTVVVADLAFETLLPEARRLHERHGFDGIVGLSEYDLLTAALLRAELGVSGWSPDFVRDFRDKPRMKQRVSAAGLRVPRFLELDADTGADRIIDQIGLAVVLKPRAGAASHGVALATGRNELARALASVDPAEYQCEEFVAGSILHVDGVRRAGGFHFVSASLYVNTCLAFAAGEPLGSVLLDDGPLRRRAVEFSAACLDALNLSDGAFHLELLHSASTDELVFMEVGLRPGGAEIPLLHRDLFGVDLMGEAFRATLGLPPVDDPADFRTAPGGGWVLIPEPRPFPSRVLSRTPLVGKLPEVYAETVPEVGEVFDGHGGYLHIGGSFRLRGPGQAAVHRAVLDVIDRYELIAEPAHDHD</sequence>
<protein>
    <submittedName>
        <fullName evidence="6">Acetyl-CoA carboxylase biotin carboxylase subunit family protein</fullName>
    </submittedName>
</protein>
<dbReference type="PROSITE" id="PS50975">
    <property type="entry name" value="ATP_GRASP"/>
    <property type="match status" value="1"/>
</dbReference>
<dbReference type="PANTHER" id="PTHR43585:SF2">
    <property type="entry name" value="ATP-GRASP ENZYME FSQD"/>
    <property type="match status" value="1"/>
</dbReference>
<dbReference type="Gene3D" id="3.40.50.20">
    <property type="match status" value="1"/>
</dbReference>
<dbReference type="PANTHER" id="PTHR43585">
    <property type="entry name" value="FUMIPYRROLE BIOSYNTHESIS PROTEIN C"/>
    <property type="match status" value="1"/>
</dbReference>
<dbReference type="InterPro" id="IPR011761">
    <property type="entry name" value="ATP-grasp"/>
</dbReference>
<accession>A0ABW6RG86</accession>
<evidence type="ECO:0000313" key="6">
    <source>
        <dbReference type="EMBL" id="MFF3340543.1"/>
    </source>
</evidence>
<feature type="domain" description="ATP-grasp" evidence="5">
    <location>
        <begin position="120"/>
        <end position="310"/>
    </location>
</feature>
<evidence type="ECO:0000313" key="7">
    <source>
        <dbReference type="Proteomes" id="UP001601976"/>
    </source>
</evidence>
<keyword evidence="7" id="KW-1185">Reference proteome</keyword>
<dbReference type="RefSeq" id="WP_387896117.1">
    <property type="nucleotide sequence ID" value="NZ_JBIAPK010000005.1"/>
</dbReference>
<dbReference type="EMBL" id="JBIAPK010000005">
    <property type="protein sequence ID" value="MFF3340543.1"/>
    <property type="molecule type" value="Genomic_DNA"/>
</dbReference>
<dbReference type="Proteomes" id="UP001601976">
    <property type="component" value="Unassembled WGS sequence"/>
</dbReference>
<dbReference type="SUPFAM" id="SSF56059">
    <property type="entry name" value="Glutathione synthetase ATP-binding domain-like"/>
    <property type="match status" value="1"/>
</dbReference>
<evidence type="ECO:0000256" key="2">
    <source>
        <dbReference type="ARBA" id="ARBA00022741"/>
    </source>
</evidence>
<comment type="caution">
    <text evidence="6">The sequence shown here is derived from an EMBL/GenBank/DDBJ whole genome shotgun (WGS) entry which is preliminary data.</text>
</comment>
<dbReference type="InterPro" id="IPR052032">
    <property type="entry name" value="ATP-dep_AA_Ligase"/>
</dbReference>
<evidence type="ECO:0000259" key="5">
    <source>
        <dbReference type="PROSITE" id="PS50975"/>
    </source>
</evidence>
<keyword evidence="1" id="KW-0436">Ligase</keyword>
<proteinExistence type="predicted"/>
<reference evidence="6 7" key="1">
    <citation type="submission" date="2024-10" db="EMBL/GenBank/DDBJ databases">
        <title>The Natural Products Discovery Center: Release of the First 8490 Sequenced Strains for Exploring Actinobacteria Biosynthetic Diversity.</title>
        <authorList>
            <person name="Kalkreuter E."/>
            <person name="Kautsar S.A."/>
            <person name="Yang D."/>
            <person name="Bader C.D."/>
            <person name="Teijaro C.N."/>
            <person name="Fluegel L."/>
            <person name="Davis C.M."/>
            <person name="Simpson J.R."/>
            <person name="Lauterbach L."/>
            <person name="Steele A.D."/>
            <person name="Gui C."/>
            <person name="Meng S."/>
            <person name="Li G."/>
            <person name="Viehrig K."/>
            <person name="Ye F."/>
            <person name="Su P."/>
            <person name="Kiefer A.F."/>
            <person name="Nichols A."/>
            <person name="Cepeda A.J."/>
            <person name="Yan W."/>
            <person name="Fan B."/>
            <person name="Jiang Y."/>
            <person name="Adhikari A."/>
            <person name="Zheng C.-J."/>
            <person name="Schuster L."/>
            <person name="Cowan T.M."/>
            <person name="Smanski M.J."/>
            <person name="Chevrette M.G."/>
            <person name="De Carvalho L.P.S."/>
            <person name="Shen B."/>
        </authorList>
    </citation>
    <scope>NUCLEOTIDE SEQUENCE [LARGE SCALE GENOMIC DNA]</scope>
    <source>
        <strain evidence="6 7">NPDC003029</strain>
    </source>
</reference>
<keyword evidence="3 4" id="KW-0067">ATP-binding</keyword>
<keyword evidence="2 4" id="KW-0547">Nucleotide-binding</keyword>
<dbReference type="InterPro" id="IPR013815">
    <property type="entry name" value="ATP_grasp_subdomain_1"/>
</dbReference>
<dbReference type="Gene3D" id="3.30.1490.20">
    <property type="entry name" value="ATP-grasp fold, A domain"/>
    <property type="match status" value="1"/>
</dbReference>
<evidence type="ECO:0000256" key="3">
    <source>
        <dbReference type="ARBA" id="ARBA00022840"/>
    </source>
</evidence>
<organism evidence="6 7">
    <name type="scientific">Streptomyces flavidovirens</name>
    <dbReference type="NCBI Taxonomy" id="67298"/>
    <lineage>
        <taxon>Bacteria</taxon>
        <taxon>Bacillati</taxon>
        <taxon>Actinomycetota</taxon>
        <taxon>Actinomycetes</taxon>
        <taxon>Kitasatosporales</taxon>
        <taxon>Streptomycetaceae</taxon>
        <taxon>Streptomyces</taxon>
    </lineage>
</organism>